<dbReference type="EMBL" id="KX397373">
    <property type="protein sequence ID" value="ANZ50512.1"/>
    <property type="molecule type" value="Genomic_DNA"/>
</dbReference>
<evidence type="ECO:0000313" key="1">
    <source>
        <dbReference type="EMBL" id="ANZ50512.1"/>
    </source>
</evidence>
<gene>
    <name evidence="1" type="ORF">STRATTON_87</name>
</gene>
<name>A0A1B2IGZ7_9CAUD</name>
<sequence>MTFSDNAFAEFLSNPRIKREWDNLSNGSRHRQHDDEVTHVTAQVLLVDSTGIAYPQFEESY</sequence>
<evidence type="ECO:0000313" key="2">
    <source>
        <dbReference type="Proteomes" id="UP000221949"/>
    </source>
</evidence>
<proteinExistence type="predicted"/>
<dbReference type="Proteomes" id="UP000221949">
    <property type="component" value="Segment"/>
</dbReference>
<accession>A0A1B2IGZ7</accession>
<protein>
    <submittedName>
        <fullName evidence="1">Uncharacterized protein</fullName>
    </submittedName>
</protein>
<reference evidence="2" key="1">
    <citation type="submission" date="2016-06" db="EMBL/GenBank/DDBJ databases">
        <authorList>
            <person name="Berg J.A."/>
            <person name="Stratton M.L."/>
            <person name="Esplin I.D."/>
            <person name="Jensen G.L."/>
            <person name="Merrill B.D."/>
            <person name="Breakwell D.P."/>
            <person name="Hope S."/>
            <person name="Grose J.H."/>
        </authorList>
    </citation>
    <scope>NUCLEOTIDE SEQUENCE [LARGE SCALE GENOMIC DNA]</scope>
</reference>
<organism evidence="1 2">
    <name type="scientific">Erwinia phage vB_EamM_Stratton</name>
    <dbReference type="NCBI Taxonomy" id="1883378"/>
    <lineage>
        <taxon>Viruses</taxon>
        <taxon>Duplodnaviria</taxon>
        <taxon>Heunggongvirae</taxon>
        <taxon>Uroviricota</taxon>
        <taxon>Caudoviricetes</taxon>
        <taxon>Chimalliviridae</taxon>
        <taxon>Erskinevirus</taxon>
        <taxon>Erskinevirus EaH2</taxon>
    </lineage>
</organism>